<dbReference type="Proteomes" id="UP001234798">
    <property type="component" value="Chromosome"/>
</dbReference>
<reference evidence="2 3" key="1">
    <citation type="submission" date="2023-08" db="EMBL/GenBank/DDBJ databases">
        <title>Achromobacter seleniivolatilans sp. nov., isolated from seleniferous soil.</title>
        <authorList>
            <person name="Zhang S."/>
            <person name="Li K."/>
            <person name="Peng J."/>
            <person name="Zhao Q."/>
            <person name="Wang H."/>
            <person name="Guo Y."/>
        </authorList>
    </citation>
    <scope>NUCLEOTIDE SEQUENCE [LARGE SCALE GENOMIC DNA]</scope>
    <source>
        <strain evidence="2 3">R39</strain>
    </source>
</reference>
<dbReference type="SUPFAM" id="SSF51445">
    <property type="entry name" value="(Trans)glycosidases"/>
    <property type="match status" value="1"/>
</dbReference>
<dbReference type="InterPro" id="IPR013797">
    <property type="entry name" value="Maltooligo_trehalose_synth_4"/>
</dbReference>
<evidence type="ECO:0000259" key="1">
    <source>
        <dbReference type="SMART" id="SM00642"/>
    </source>
</evidence>
<dbReference type="GO" id="GO:0047470">
    <property type="term" value="F:(1,4)-alpha-D-glucan 1-alpha-D-glucosylmutase activity"/>
    <property type="evidence" value="ECO:0007669"/>
    <property type="project" value="UniProtKB-EC"/>
</dbReference>
<evidence type="ECO:0000313" key="3">
    <source>
        <dbReference type="Proteomes" id="UP001234798"/>
    </source>
</evidence>
<dbReference type="Gene3D" id="1.10.150.200">
    <property type="entry name" value="Maltooligosyl trehalose synthase, domain 3"/>
    <property type="match status" value="1"/>
</dbReference>
<dbReference type="CDD" id="cd11336">
    <property type="entry name" value="AmyAc_MTSase"/>
    <property type="match status" value="1"/>
</dbReference>
<feature type="domain" description="Glycosyl hydrolase family 13 catalytic" evidence="1">
    <location>
        <begin position="1"/>
        <end position="448"/>
    </location>
</feature>
<keyword evidence="2" id="KW-0413">Isomerase</keyword>
<dbReference type="RefSeq" id="WP_306946835.1">
    <property type="nucleotide sequence ID" value="NZ_CP132976.1"/>
</dbReference>
<dbReference type="Gene3D" id="3.20.20.80">
    <property type="entry name" value="Glycosidases"/>
    <property type="match status" value="1"/>
</dbReference>
<dbReference type="Gene3D" id="1.10.10.470">
    <property type="entry name" value="Maltooligosyl trehalose synthase, domain 4"/>
    <property type="match status" value="1"/>
</dbReference>
<protein>
    <submittedName>
        <fullName evidence="2">Malto-oligosyltrehalose synthase</fullName>
        <ecNumber evidence="2">5.4.99.15</ecNumber>
    </submittedName>
</protein>
<proteinExistence type="predicted"/>
<name>A0ABY9M6M4_9BURK</name>
<dbReference type="PANTHER" id="PTHR10357:SF216">
    <property type="entry name" value="MALTOOLIGOSYL TREHALOSE SYNTHASE-RELATED"/>
    <property type="match status" value="1"/>
</dbReference>
<keyword evidence="3" id="KW-1185">Reference proteome</keyword>
<dbReference type="SMART" id="SM00642">
    <property type="entry name" value="Aamy"/>
    <property type="match status" value="1"/>
</dbReference>
<dbReference type="InterPro" id="IPR012767">
    <property type="entry name" value="Trehalose_TreY"/>
</dbReference>
<sequence length="892" mass="97478">MSIPRATARLQLHAGFTLDDACAQVPYYARLGASHLYLSPISQARDGSTHGYDVIDHGHVSSDLGGHAALLRLAAAARAHGLGLIADIVPNHMAAHPSNAWWADVLRQGQDSPYSRYFDIDWHTPDPALRGKVLLPVLPEAYGVSLETGVIALTHDPRHNTYAIDVGDLRLPVAGDFSRATSHAPATVCAEHDARTAAGRRRLHELLERQHYHLAWWRTAPEQINWRRFFEISELVGVRVEDDAVFDAVHALPVQLVRDGVLDGLRIDHIDGLAAPGAYLRRLRRALFQTGPARVEAGLSRDTYLIVEKILADDETLDPRWETDGTTGYDFMDQVGALLHAPSAQAQLEAFWRAVSGGTGSVSEQLLLARHRMLARHFPAERQALVRALTRIARQDLRTRDWTSASIDRVLTALLAAFPVYRTYADDGGRSVADQKWFQVAASAARAALGAHDGSADDQLLSLLQDWLDGAPAVAHGPGATHALHGARERALRRFQQLTPPLAAKALEDTLFYRHGPLLSRNEVGSSPARFALSAAAFHALCAARARTHPHAMLATATHDHKRGEDSRARLAVLSEDPTGWIQTASAWITRLAPANAFTPADRYLLLQTLVGAWPLELTAEDVATRPQDVSAFLKRIAQWQQKALREAKLHTSWTDPDASYEQAAQDCLDSLVNTTDGLALLGEIAAFALRVAPAGLVNSLAQTLLRNTLPGVPDLYQGTDLWDFSLVDPDNRRPVDYEARAALLRTDDVETPINTSATAWRSGAVKQALIQRALILRARYPDLFSQAGCTPVQAHGAHAENVFAFLRRHGGRDVLVVAPRLCSTALAPYTQDQPEMARRYWEDTGLRLPPGVAAAGLRDVLSGRHLRMTAAGEVLLADLLHDCPVALGVSV</sequence>
<dbReference type="InterPro" id="IPR006047">
    <property type="entry name" value="GH13_cat_dom"/>
</dbReference>
<dbReference type="Gene3D" id="3.30.1590.10">
    <property type="entry name" value="Maltooligosyl trehalose synthase, domain 2"/>
    <property type="match status" value="1"/>
</dbReference>
<gene>
    <name evidence="2" type="primary">treY</name>
    <name evidence="2" type="ORF">RAS12_07525</name>
</gene>
<dbReference type="EC" id="5.4.99.15" evidence="2"/>
<dbReference type="InterPro" id="IPR017853">
    <property type="entry name" value="GH"/>
</dbReference>
<dbReference type="PANTHER" id="PTHR10357">
    <property type="entry name" value="ALPHA-AMYLASE FAMILY MEMBER"/>
    <property type="match status" value="1"/>
</dbReference>
<accession>A0ABY9M6M4</accession>
<evidence type="ECO:0000313" key="2">
    <source>
        <dbReference type="EMBL" id="WMD22219.1"/>
    </source>
</evidence>
<organism evidence="2 3">
    <name type="scientific">Achromobacter seleniivolatilans</name>
    <dbReference type="NCBI Taxonomy" id="3047478"/>
    <lineage>
        <taxon>Bacteria</taxon>
        <taxon>Pseudomonadati</taxon>
        <taxon>Pseudomonadota</taxon>
        <taxon>Betaproteobacteria</taxon>
        <taxon>Burkholderiales</taxon>
        <taxon>Alcaligenaceae</taxon>
        <taxon>Achromobacter</taxon>
    </lineage>
</organism>
<dbReference type="NCBIfam" id="TIGR02401">
    <property type="entry name" value="trehalose_TreY"/>
    <property type="match status" value="1"/>
</dbReference>
<dbReference type="Pfam" id="PF00128">
    <property type="entry name" value="Alpha-amylase"/>
    <property type="match status" value="1"/>
</dbReference>
<dbReference type="EMBL" id="CP132976">
    <property type="protein sequence ID" value="WMD22219.1"/>
    <property type="molecule type" value="Genomic_DNA"/>
</dbReference>